<dbReference type="AlphaFoldDB" id="A0A6C0J718"/>
<dbReference type="InterPro" id="IPR027417">
    <property type="entry name" value="P-loop_NTPase"/>
</dbReference>
<proteinExistence type="predicted"/>
<name>A0A6C0J718_9ZZZZ</name>
<dbReference type="SUPFAM" id="SSF52540">
    <property type="entry name" value="P-loop containing nucleoside triphosphate hydrolases"/>
    <property type="match status" value="2"/>
</dbReference>
<sequence>MDDQTHGTRVKTEEFVITSIGEKLMLDINNCNNMGRNPLTFCEHLNHKKLHQLCLKYNMPVTSIWSINNPRVFMNALKKQRDTMTLTSLYSLIKDYDDIIDTYHGTCDHSDVLGDVLEGLVIWTDDKIIKLKLPEYTHRTFCYRSWINKFKPAEYAFRSSNINNFIEHLDTYLKYWVVTNEGRDYWKQKILMQLLTLNNNNKLIPILNTDDLVKNHIIIAETTDIDINTDIDTVYNNFMDSFKSSKQLHINIVVFLGPIGVGKSSRAKQLCENNPIFEHIDGDILGHSLQEVLQMKQERNPYTKSCLIKCILNKHIPVISTGEGALTGINETIESITGLIPKMHLFLPCEQHLLNKFYKEWDISDIITERVHNKIWSCPPVIKLSDFIKQIASLSTKNVKFATQFTKTCNKVYTFPIITNYTTDIKCLDWIPKLSITNTVIDNIKIYSRQLRLMTKVFNLDNTFYMGHITIFFSKTRKKINIDWFNNLLTLCGEYNGTKYNTVNWEFIHVPLNTDITRLDPDATHITIRSEKHYPYDMRSACKQINDKKNTIILPTKKNSNIDYKIEQITSKQVKVFMID</sequence>
<evidence type="ECO:0000313" key="1">
    <source>
        <dbReference type="EMBL" id="QHU00387.1"/>
    </source>
</evidence>
<dbReference type="EMBL" id="MN740327">
    <property type="protein sequence ID" value="QHU00387.1"/>
    <property type="molecule type" value="Genomic_DNA"/>
</dbReference>
<protein>
    <submittedName>
        <fullName evidence="1">Uncharacterized protein</fullName>
    </submittedName>
</protein>
<accession>A0A6C0J718</accession>
<dbReference type="Gene3D" id="3.40.50.300">
    <property type="entry name" value="P-loop containing nucleotide triphosphate hydrolases"/>
    <property type="match status" value="1"/>
</dbReference>
<reference evidence="1" key="1">
    <citation type="journal article" date="2020" name="Nature">
        <title>Giant virus diversity and host interactions through global metagenomics.</title>
        <authorList>
            <person name="Schulz F."/>
            <person name="Roux S."/>
            <person name="Paez-Espino D."/>
            <person name="Jungbluth S."/>
            <person name="Walsh D.A."/>
            <person name="Denef V.J."/>
            <person name="McMahon K.D."/>
            <person name="Konstantinidis K.T."/>
            <person name="Eloe-Fadrosh E.A."/>
            <person name="Kyrpides N.C."/>
            <person name="Woyke T."/>
        </authorList>
    </citation>
    <scope>NUCLEOTIDE SEQUENCE</scope>
    <source>
        <strain evidence="1">GVMAG-M-3300025860-20</strain>
    </source>
</reference>
<organism evidence="1">
    <name type="scientific">viral metagenome</name>
    <dbReference type="NCBI Taxonomy" id="1070528"/>
    <lineage>
        <taxon>unclassified sequences</taxon>
        <taxon>metagenomes</taxon>
        <taxon>organismal metagenomes</taxon>
    </lineage>
</organism>